<accession>X1SIE0</accession>
<proteinExistence type="predicted"/>
<organism evidence="1">
    <name type="scientific">marine sediment metagenome</name>
    <dbReference type="NCBI Taxonomy" id="412755"/>
    <lineage>
        <taxon>unclassified sequences</taxon>
        <taxon>metagenomes</taxon>
        <taxon>ecological metagenomes</taxon>
    </lineage>
</organism>
<dbReference type="EMBL" id="BARW01019218">
    <property type="protein sequence ID" value="GAI92792.1"/>
    <property type="molecule type" value="Genomic_DNA"/>
</dbReference>
<sequence length="41" mass="4565">GKSDVGCRLGEIFPHIEVSSLARLVFFYPGKAVQLPEVFEE</sequence>
<feature type="non-terminal residue" evidence="1">
    <location>
        <position position="1"/>
    </location>
</feature>
<comment type="caution">
    <text evidence="1">The sequence shown here is derived from an EMBL/GenBank/DDBJ whole genome shotgun (WGS) entry which is preliminary data.</text>
</comment>
<name>X1SIE0_9ZZZZ</name>
<gene>
    <name evidence="1" type="ORF">S12H4_32740</name>
</gene>
<dbReference type="AlphaFoldDB" id="X1SIE0"/>
<protein>
    <submittedName>
        <fullName evidence="1">Uncharacterized protein</fullName>
    </submittedName>
</protein>
<evidence type="ECO:0000313" key="1">
    <source>
        <dbReference type="EMBL" id="GAI92792.1"/>
    </source>
</evidence>
<reference evidence="1" key="1">
    <citation type="journal article" date="2014" name="Front. Microbiol.">
        <title>High frequency of phylogenetically diverse reductive dehalogenase-homologous genes in deep subseafloor sedimentary metagenomes.</title>
        <authorList>
            <person name="Kawai M."/>
            <person name="Futagami T."/>
            <person name="Toyoda A."/>
            <person name="Takaki Y."/>
            <person name="Nishi S."/>
            <person name="Hori S."/>
            <person name="Arai W."/>
            <person name="Tsubouchi T."/>
            <person name="Morono Y."/>
            <person name="Uchiyama I."/>
            <person name="Ito T."/>
            <person name="Fujiyama A."/>
            <person name="Inagaki F."/>
            <person name="Takami H."/>
        </authorList>
    </citation>
    <scope>NUCLEOTIDE SEQUENCE</scope>
    <source>
        <strain evidence="1">Expedition CK06-06</strain>
    </source>
</reference>